<feature type="transmembrane region" description="Helical" evidence="1">
    <location>
        <begin position="215"/>
        <end position="238"/>
    </location>
</feature>
<organism evidence="2 3">
    <name type="scientific">Leucosporidium creatinivorum</name>
    <dbReference type="NCBI Taxonomy" id="106004"/>
    <lineage>
        <taxon>Eukaryota</taxon>
        <taxon>Fungi</taxon>
        <taxon>Dikarya</taxon>
        <taxon>Basidiomycota</taxon>
        <taxon>Pucciniomycotina</taxon>
        <taxon>Microbotryomycetes</taxon>
        <taxon>Leucosporidiales</taxon>
        <taxon>Leucosporidium</taxon>
    </lineage>
</organism>
<evidence type="ECO:0000313" key="3">
    <source>
        <dbReference type="Proteomes" id="UP000193467"/>
    </source>
</evidence>
<gene>
    <name evidence="2" type="ORF">BCR35DRAFT_313356</name>
</gene>
<proteinExistence type="predicted"/>
<dbReference type="AlphaFoldDB" id="A0A1Y2FPW9"/>
<reference evidence="2 3" key="1">
    <citation type="submission" date="2016-07" db="EMBL/GenBank/DDBJ databases">
        <title>Pervasive Adenine N6-methylation of Active Genes in Fungi.</title>
        <authorList>
            <consortium name="DOE Joint Genome Institute"/>
            <person name="Mondo S.J."/>
            <person name="Dannebaum R.O."/>
            <person name="Kuo R.C."/>
            <person name="Labutti K."/>
            <person name="Haridas S."/>
            <person name="Kuo A."/>
            <person name="Salamov A."/>
            <person name="Ahrendt S.R."/>
            <person name="Lipzen A."/>
            <person name="Sullivan W."/>
            <person name="Andreopoulos W.B."/>
            <person name="Clum A."/>
            <person name="Lindquist E."/>
            <person name="Daum C."/>
            <person name="Ramamoorthy G.K."/>
            <person name="Gryganskyi A."/>
            <person name="Culley D."/>
            <person name="Magnuson J.K."/>
            <person name="James T.Y."/>
            <person name="O'Malley M.A."/>
            <person name="Stajich J.E."/>
            <person name="Spatafora J.W."/>
            <person name="Visel A."/>
            <person name="Grigoriev I.V."/>
        </authorList>
    </citation>
    <scope>NUCLEOTIDE SEQUENCE [LARGE SCALE GENOMIC DNA]</scope>
    <source>
        <strain evidence="2 3">62-1032</strain>
    </source>
</reference>
<keyword evidence="1" id="KW-0812">Transmembrane</keyword>
<evidence type="ECO:0000313" key="2">
    <source>
        <dbReference type="EMBL" id="ORY86042.1"/>
    </source>
</evidence>
<feature type="transmembrane region" description="Helical" evidence="1">
    <location>
        <begin position="319"/>
        <end position="341"/>
    </location>
</feature>
<feature type="transmembrane region" description="Helical" evidence="1">
    <location>
        <begin position="258"/>
        <end position="282"/>
    </location>
</feature>
<dbReference type="OrthoDB" id="2522828at2759"/>
<sequence>MGLWNGIVDTGLFLERCPDLTPGSFCAAGWSTVGDICCSLCPSPAISGGGTVIGLVIATSANTALQWFAPSEATATVAGQGMPFSADFPITDRPADLREIPLSSPGFVSTALKVLFANMYIATCLLRYLFAVSGGIQKFHAQFAFLMAGSCVAPLSTVAFAKLHELNGFKSDVDYQEFLRIYHHGTAEEKRKHGHWHRPGDGAFRILYLAHRRHVAVITAAFFTVSLGVWIAIYAVIVTGSNFWQVNCQELVAENLNALFIAFPILLLSIALIITSVMWGMVALHQGQWKRTAPKRPRQHSAPGMSLLQRAFCMTKPAFALRFIVPTLIYASWLVCLMIIWSNALKNFMLVAGTALNFSALQNRKHELEGFSRSQLEAIAENINVGHRAIQRKALIANIVAEEHRNRLLLEQGHLPPPSQVTLPLLEVPLLLRVLAPLTPVADLARVRQITSRMLQPPLPTASRPLASLFTQLFTQILSLRTHSEPQVITGSCRAGCEIAPSLSMEIKALRYITGMLLLPRRAFLRRRGMTVGRARRGYQQALSFTAQVVVTLMEELPKTSSLTTRYGERITKTKKLGPQTQIQASSISPLNERSRMAFPDHDNGSRDSVVHHDFAYPPHGQFPLGRRGTIVTEPVLAGHEHDHEHGHVHDIHAATGHSSGSEEAAGELL</sequence>
<evidence type="ECO:0000256" key="1">
    <source>
        <dbReference type="SAM" id="Phobius"/>
    </source>
</evidence>
<keyword evidence="1" id="KW-0472">Membrane</keyword>
<keyword evidence="1" id="KW-1133">Transmembrane helix</keyword>
<feature type="transmembrane region" description="Helical" evidence="1">
    <location>
        <begin position="142"/>
        <end position="161"/>
    </location>
</feature>
<accession>A0A1Y2FPW9</accession>
<protein>
    <submittedName>
        <fullName evidence="2">Uncharacterized protein</fullName>
    </submittedName>
</protein>
<keyword evidence="3" id="KW-1185">Reference proteome</keyword>
<name>A0A1Y2FPW9_9BASI</name>
<comment type="caution">
    <text evidence="2">The sequence shown here is derived from an EMBL/GenBank/DDBJ whole genome shotgun (WGS) entry which is preliminary data.</text>
</comment>
<feature type="transmembrane region" description="Helical" evidence="1">
    <location>
        <begin position="107"/>
        <end position="130"/>
    </location>
</feature>
<dbReference type="EMBL" id="MCGR01000015">
    <property type="protein sequence ID" value="ORY86042.1"/>
    <property type="molecule type" value="Genomic_DNA"/>
</dbReference>
<dbReference type="Proteomes" id="UP000193467">
    <property type="component" value="Unassembled WGS sequence"/>
</dbReference>
<dbReference type="InParanoid" id="A0A1Y2FPW9"/>